<feature type="region of interest" description="Disordered" evidence="10">
    <location>
        <begin position="384"/>
        <end position="406"/>
    </location>
</feature>
<evidence type="ECO:0000313" key="16">
    <source>
        <dbReference type="EMBL" id="CAF4762088.1"/>
    </source>
</evidence>
<comment type="catalytic activity">
    <reaction evidence="8">
        <text>L-seryl-[protein] + ATP = O-phospho-L-seryl-[protein] + ADP + H(+)</text>
        <dbReference type="Rhea" id="RHEA:17989"/>
        <dbReference type="Rhea" id="RHEA-COMP:9863"/>
        <dbReference type="Rhea" id="RHEA-COMP:11604"/>
        <dbReference type="ChEBI" id="CHEBI:15378"/>
        <dbReference type="ChEBI" id="CHEBI:29999"/>
        <dbReference type="ChEBI" id="CHEBI:30616"/>
        <dbReference type="ChEBI" id="CHEBI:83421"/>
        <dbReference type="ChEBI" id="CHEBI:456216"/>
        <dbReference type="EC" id="2.7.11.22"/>
    </reaction>
</comment>
<evidence type="ECO:0000313" key="13">
    <source>
        <dbReference type="EMBL" id="CAF4133040.1"/>
    </source>
</evidence>
<dbReference type="GO" id="GO:0005524">
    <property type="term" value="F:ATP binding"/>
    <property type="evidence" value="ECO:0007669"/>
    <property type="project" value="UniProtKB-UniRule"/>
</dbReference>
<evidence type="ECO:0000313" key="18">
    <source>
        <dbReference type="Proteomes" id="UP000663873"/>
    </source>
</evidence>
<sequence>MDKYEKIKKIGEGSYGQVFKCRNKETGETVAIKKFIESDDDPAIKRIAMREIRMLKHLKHENLVNLIEVFKTKRKHKLHLVFEYCDRTVLDELESHRNGVPETMIKRITFQVLNAVDFCHRHNCIHRAQQIEMTDYVATRWYRAPELLVGDRQYDTAVDVWAIGCVFCELYSGVPLWPGKSDVDQLYLIRKTLGNLIDKHITILKSNPHYKNVHIPEPDTIEPLEQKFPYVSERSLDFMKSCLVMDPEKRFTCAQLLQNPYFDGFTNEFERERKEQTQRLQREQQKLLQQVKPPSNVYVAGAGQTKQNPGGKTHPTLTGITGTQLTSIHSTSTNAGEYLRSSRLEIYPEHDPRVHVPKTRFGNAQHQNLPANDLDMSMKPAPQTKRLAHGDNFTHFPSIQNNSFSS</sequence>
<keyword evidence="6 9" id="KW-0067">ATP-binding</keyword>
<accession>A0A820GNC3</accession>
<dbReference type="EMBL" id="CAJOBO010000114">
    <property type="protein sequence ID" value="CAF4133040.1"/>
    <property type="molecule type" value="Genomic_DNA"/>
</dbReference>
<keyword evidence="2" id="KW-0723">Serine/threonine-protein kinase</keyword>
<evidence type="ECO:0000256" key="9">
    <source>
        <dbReference type="PROSITE-ProRule" id="PRU10141"/>
    </source>
</evidence>
<dbReference type="PROSITE" id="PS00107">
    <property type="entry name" value="PROTEIN_KINASE_ATP"/>
    <property type="match status" value="1"/>
</dbReference>
<evidence type="ECO:0000256" key="4">
    <source>
        <dbReference type="ARBA" id="ARBA00022741"/>
    </source>
</evidence>
<dbReference type="InterPro" id="IPR011009">
    <property type="entry name" value="Kinase-like_dom_sf"/>
</dbReference>
<dbReference type="Proteomes" id="UP000663848">
    <property type="component" value="Unassembled WGS sequence"/>
</dbReference>
<organism evidence="14 17">
    <name type="scientific">Rotaria socialis</name>
    <dbReference type="NCBI Taxonomy" id="392032"/>
    <lineage>
        <taxon>Eukaryota</taxon>
        <taxon>Metazoa</taxon>
        <taxon>Spiralia</taxon>
        <taxon>Gnathifera</taxon>
        <taxon>Rotifera</taxon>
        <taxon>Eurotatoria</taxon>
        <taxon>Bdelloidea</taxon>
        <taxon>Philodinida</taxon>
        <taxon>Philodinidae</taxon>
        <taxon>Rotaria</taxon>
    </lineage>
</organism>
<dbReference type="Gene3D" id="1.10.510.10">
    <property type="entry name" value="Transferase(Phosphotransferase) domain 1"/>
    <property type="match status" value="2"/>
</dbReference>
<dbReference type="InterPro" id="IPR000719">
    <property type="entry name" value="Prot_kinase_dom"/>
</dbReference>
<keyword evidence="3" id="KW-0808">Transferase</keyword>
<dbReference type="InterPro" id="IPR017441">
    <property type="entry name" value="Protein_kinase_ATP_BS"/>
</dbReference>
<dbReference type="FunFam" id="3.30.200.20:FF:000049">
    <property type="entry name" value="cyclin-dependent kinase-like 1 isoform X1"/>
    <property type="match status" value="1"/>
</dbReference>
<dbReference type="PANTHER" id="PTHR24056:SF222">
    <property type="entry name" value="CYCLIN-DEPENDENT KINASE-LIKE 1"/>
    <property type="match status" value="1"/>
</dbReference>
<proteinExistence type="predicted"/>
<evidence type="ECO:0000259" key="11">
    <source>
        <dbReference type="PROSITE" id="PS50011"/>
    </source>
</evidence>
<evidence type="ECO:0000256" key="5">
    <source>
        <dbReference type="ARBA" id="ARBA00022777"/>
    </source>
</evidence>
<comment type="caution">
    <text evidence="14">The sequence shown here is derived from an EMBL/GenBank/DDBJ whole genome shotgun (WGS) entry which is preliminary data.</text>
</comment>
<dbReference type="Proteomes" id="UP000663862">
    <property type="component" value="Unassembled WGS sequence"/>
</dbReference>
<dbReference type="Pfam" id="PF00069">
    <property type="entry name" value="Pkinase"/>
    <property type="match status" value="2"/>
</dbReference>
<gene>
    <name evidence="13" type="ORF">HFQ381_LOCUS3214</name>
    <name evidence="15" type="ORF">QYT958_LOCUS129</name>
    <name evidence="16" type="ORF">TOA249_LOCUS21083</name>
    <name evidence="14" type="ORF">TSG867_LOCUS4958</name>
    <name evidence="12" type="ORF">UJA718_LOCUS270</name>
</gene>
<feature type="compositionally biased region" description="Polar residues" evidence="10">
    <location>
        <begin position="395"/>
        <end position="406"/>
    </location>
</feature>
<reference evidence="14" key="1">
    <citation type="submission" date="2021-02" db="EMBL/GenBank/DDBJ databases">
        <authorList>
            <person name="Nowell W R."/>
        </authorList>
    </citation>
    <scope>NUCLEOTIDE SEQUENCE</scope>
</reference>
<evidence type="ECO:0000313" key="12">
    <source>
        <dbReference type="EMBL" id="CAF4100597.1"/>
    </source>
</evidence>
<dbReference type="SUPFAM" id="SSF56112">
    <property type="entry name" value="Protein kinase-like (PK-like)"/>
    <property type="match status" value="1"/>
</dbReference>
<dbReference type="Proteomes" id="UP000663851">
    <property type="component" value="Unassembled WGS sequence"/>
</dbReference>
<keyword evidence="5" id="KW-0418">Kinase</keyword>
<keyword evidence="18" id="KW-1185">Reference proteome</keyword>
<feature type="binding site" evidence="9">
    <location>
        <position position="34"/>
    </location>
    <ligand>
        <name>ATP</name>
        <dbReference type="ChEBI" id="CHEBI:30616"/>
    </ligand>
</feature>
<evidence type="ECO:0000256" key="1">
    <source>
        <dbReference type="ARBA" id="ARBA00012425"/>
    </source>
</evidence>
<evidence type="ECO:0000256" key="8">
    <source>
        <dbReference type="ARBA" id="ARBA00048367"/>
    </source>
</evidence>
<evidence type="ECO:0000313" key="17">
    <source>
        <dbReference type="Proteomes" id="UP000663862"/>
    </source>
</evidence>
<dbReference type="PANTHER" id="PTHR24056">
    <property type="entry name" value="CELL DIVISION PROTEIN KINASE"/>
    <property type="match status" value="1"/>
</dbReference>
<dbReference type="PROSITE" id="PS50011">
    <property type="entry name" value="PROTEIN_KINASE_DOM"/>
    <property type="match status" value="1"/>
</dbReference>
<protein>
    <recommendedName>
        <fullName evidence="1">cyclin-dependent kinase</fullName>
        <ecNumber evidence="1">2.7.11.22</ecNumber>
    </recommendedName>
</protein>
<evidence type="ECO:0000256" key="10">
    <source>
        <dbReference type="SAM" id="MobiDB-lite"/>
    </source>
</evidence>
<dbReference type="AlphaFoldDB" id="A0A820GNC3"/>
<evidence type="ECO:0000256" key="2">
    <source>
        <dbReference type="ARBA" id="ARBA00022527"/>
    </source>
</evidence>
<dbReference type="EC" id="2.7.11.22" evidence="1"/>
<feature type="domain" description="Protein kinase" evidence="11">
    <location>
        <begin position="4"/>
        <end position="262"/>
    </location>
</feature>
<evidence type="ECO:0000256" key="3">
    <source>
        <dbReference type="ARBA" id="ARBA00022679"/>
    </source>
</evidence>
<evidence type="ECO:0000256" key="7">
    <source>
        <dbReference type="ARBA" id="ARBA00047811"/>
    </source>
</evidence>
<dbReference type="EMBL" id="CAJOBR010000005">
    <property type="protein sequence ID" value="CAF4444007.1"/>
    <property type="molecule type" value="Genomic_DNA"/>
</dbReference>
<dbReference type="EMBL" id="CAJOBS010001791">
    <property type="protein sequence ID" value="CAF4762088.1"/>
    <property type="molecule type" value="Genomic_DNA"/>
</dbReference>
<dbReference type="InterPro" id="IPR050108">
    <property type="entry name" value="CDK"/>
</dbReference>
<dbReference type="GO" id="GO:0004693">
    <property type="term" value="F:cyclin-dependent protein serine/threonine kinase activity"/>
    <property type="evidence" value="ECO:0007669"/>
    <property type="project" value="UniProtKB-EC"/>
</dbReference>
<dbReference type="GO" id="GO:0005634">
    <property type="term" value="C:nucleus"/>
    <property type="evidence" value="ECO:0007669"/>
    <property type="project" value="TreeGrafter"/>
</dbReference>
<dbReference type="Gene3D" id="3.30.200.20">
    <property type="entry name" value="Phosphorylase Kinase, domain 1"/>
    <property type="match status" value="1"/>
</dbReference>
<dbReference type="Proteomes" id="UP000663838">
    <property type="component" value="Unassembled WGS sequence"/>
</dbReference>
<evidence type="ECO:0000313" key="15">
    <source>
        <dbReference type="EMBL" id="CAF4444007.1"/>
    </source>
</evidence>
<name>A0A820GNC3_9BILA</name>
<evidence type="ECO:0000256" key="6">
    <source>
        <dbReference type="ARBA" id="ARBA00022840"/>
    </source>
</evidence>
<dbReference type="EMBL" id="CAJOBQ010000167">
    <property type="protein sequence ID" value="CAF4280693.1"/>
    <property type="molecule type" value="Genomic_DNA"/>
</dbReference>
<evidence type="ECO:0000313" key="14">
    <source>
        <dbReference type="EMBL" id="CAF4280693.1"/>
    </source>
</evidence>
<comment type="catalytic activity">
    <reaction evidence="7">
        <text>L-threonyl-[protein] + ATP = O-phospho-L-threonyl-[protein] + ADP + H(+)</text>
        <dbReference type="Rhea" id="RHEA:46608"/>
        <dbReference type="Rhea" id="RHEA-COMP:11060"/>
        <dbReference type="Rhea" id="RHEA-COMP:11605"/>
        <dbReference type="ChEBI" id="CHEBI:15378"/>
        <dbReference type="ChEBI" id="CHEBI:30013"/>
        <dbReference type="ChEBI" id="CHEBI:30616"/>
        <dbReference type="ChEBI" id="CHEBI:61977"/>
        <dbReference type="ChEBI" id="CHEBI:456216"/>
        <dbReference type="EC" id="2.7.11.22"/>
    </reaction>
</comment>
<dbReference type="EMBL" id="CAJOBP010000012">
    <property type="protein sequence ID" value="CAF4100597.1"/>
    <property type="molecule type" value="Genomic_DNA"/>
</dbReference>
<keyword evidence="4 9" id="KW-0547">Nucleotide-binding</keyword>
<dbReference type="Proteomes" id="UP000663873">
    <property type="component" value="Unassembled WGS sequence"/>
</dbReference>